<protein>
    <submittedName>
        <fullName evidence="2">Pyridoxamine 5'-phosphate oxidase family protein</fullName>
    </submittedName>
</protein>
<dbReference type="SUPFAM" id="SSF50475">
    <property type="entry name" value="FMN-binding split barrel"/>
    <property type="match status" value="1"/>
</dbReference>
<keyword evidence="3" id="KW-1185">Reference proteome</keyword>
<organism evidence="2 3">
    <name type="scientific">Alcanivorax quisquiliarum</name>
    <dbReference type="NCBI Taxonomy" id="2933565"/>
    <lineage>
        <taxon>Bacteria</taxon>
        <taxon>Pseudomonadati</taxon>
        <taxon>Pseudomonadota</taxon>
        <taxon>Gammaproteobacteria</taxon>
        <taxon>Oceanospirillales</taxon>
        <taxon>Alcanivoracaceae</taxon>
        <taxon>Alcanivorax</taxon>
    </lineage>
</organism>
<dbReference type="Pfam" id="PF12766">
    <property type="entry name" value="Pyridox_oxase_2"/>
    <property type="match status" value="1"/>
</dbReference>
<dbReference type="EMBL" id="JALKII010000003">
    <property type="protein sequence ID" value="MCK0537373.1"/>
    <property type="molecule type" value="Genomic_DNA"/>
</dbReference>
<reference evidence="2" key="1">
    <citation type="submission" date="2022-04" db="EMBL/GenBank/DDBJ databases">
        <title>Alcanivorax sp. CY1518 draft genome sequence.</title>
        <authorList>
            <person name="Zhao G."/>
            <person name="An M."/>
        </authorList>
    </citation>
    <scope>NUCLEOTIDE SEQUENCE</scope>
    <source>
        <strain evidence="2">CY1518</strain>
    </source>
</reference>
<feature type="domain" description="Pyridoxamine 5'-phosphate oxidase Alr4036 family FMN-binding" evidence="1">
    <location>
        <begin position="4"/>
        <end position="93"/>
    </location>
</feature>
<dbReference type="InterPro" id="IPR012349">
    <property type="entry name" value="Split_barrel_FMN-bd"/>
</dbReference>
<evidence type="ECO:0000313" key="3">
    <source>
        <dbReference type="Proteomes" id="UP001165524"/>
    </source>
</evidence>
<evidence type="ECO:0000259" key="1">
    <source>
        <dbReference type="Pfam" id="PF12766"/>
    </source>
</evidence>
<dbReference type="Gene3D" id="2.30.110.10">
    <property type="entry name" value="Electron Transport, Fmn-binding Protein, Chain A"/>
    <property type="match status" value="1"/>
</dbReference>
<evidence type="ECO:0000313" key="2">
    <source>
        <dbReference type="EMBL" id="MCK0537373.1"/>
    </source>
</evidence>
<sequence>MSISPWPALLSEALSLNTDHRDRYVQLASLSDSGEATCRTLVMRRWLPDETMLVATTDLRSHKVRGLRHHPQGEICWWLPTRNEQFRFRGTVILQGAEPGSSLREEIWDDLAPAGKLNFTGPAPGTALTTAPVPRLATPPATPPDNFVLLMMQPLRVDYLRLDNMPHQRWLYEYHRGDGSHRSWHARAIAP</sequence>
<proteinExistence type="predicted"/>
<dbReference type="InterPro" id="IPR024624">
    <property type="entry name" value="Pyridox_Oxase_Alr4036_FMN-bd"/>
</dbReference>
<gene>
    <name evidence="2" type="ORF">MU846_06570</name>
</gene>
<accession>A0ABT0E6B7</accession>
<dbReference type="RefSeq" id="WP_246950678.1">
    <property type="nucleotide sequence ID" value="NZ_JALKII010000003.1"/>
</dbReference>
<dbReference type="PANTHER" id="PTHR28243:SF1">
    <property type="entry name" value="PYRIDOXAMINE 5'-PHOSPHATE OXIDASE ALR4036 FAMILY FMN-BINDING DOMAIN-CONTAINING PROTEIN"/>
    <property type="match status" value="1"/>
</dbReference>
<dbReference type="PANTHER" id="PTHR28243">
    <property type="entry name" value="AGL049CP"/>
    <property type="match status" value="1"/>
</dbReference>
<name>A0ABT0E6B7_9GAMM</name>
<dbReference type="Proteomes" id="UP001165524">
    <property type="component" value="Unassembled WGS sequence"/>
</dbReference>
<comment type="caution">
    <text evidence="2">The sequence shown here is derived from an EMBL/GenBank/DDBJ whole genome shotgun (WGS) entry which is preliminary data.</text>
</comment>